<proteinExistence type="predicted"/>
<dbReference type="Pfam" id="PF13966">
    <property type="entry name" value="zf-RVT"/>
    <property type="match status" value="1"/>
</dbReference>
<evidence type="ECO:0000313" key="2">
    <source>
        <dbReference type="EMBL" id="KHN12532.1"/>
    </source>
</evidence>
<dbReference type="AlphaFoldDB" id="A0A0B2PY86"/>
<dbReference type="EMBL" id="KN663047">
    <property type="protein sequence ID" value="KHN12532.1"/>
    <property type="molecule type" value="Genomic_DNA"/>
</dbReference>
<feature type="non-terminal residue" evidence="2">
    <location>
        <position position="1"/>
    </location>
</feature>
<name>A0A0B2PY86_GLYSO</name>
<gene>
    <name evidence="2" type="ORF">glysoja_035339</name>
</gene>
<dbReference type="InterPro" id="IPR026960">
    <property type="entry name" value="RVT-Znf"/>
</dbReference>
<dbReference type="Proteomes" id="UP000053555">
    <property type="component" value="Unassembled WGS sequence"/>
</dbReference>
<organism evidence="2">
    <name type="scientific">Glycine soja</name>
    <name type="common">Wild soybean</name>
    <dbReference type="NCBI Taxonomy" id="3848"/>
    <lineage>
        <taxon>Eukaryota</taxon>
        <taxon>Viridiplantae</taxon>
        <taxon>Streptophyta</taxon>
        <taxon>Embryophyta</taxon>
        <taxon>Tracheophyta</taxon>
        <taxon>Spermatophyta</taxon>
        <taxon>Magnoliopsida</taxon>
        <taxon>eudicotyledons</taxon>
        <taxon>Gunneridae</taxon>
        <taxon>Pentapetalae</taxon>
        <taxon>rosids</taxon>
        <taxon>fabids</taxon>
        <taxon>Fabales</taxon>
        <taxon>Fabaceae</taxon>
        <taxon>Papilionoideae</taxon>
        <taxon>50 kb inversion clade</taxon>
        <taxon>NPAAA clade</taxon>
        <taxon>indigoferoid/millettioid clade</taxon>
        <taxon>Phaseoleae</taxon>
        <taxon>Glycine</taxon>
        <taxon>Glycine subgen. Soja</taxon>
    </lineage>
</organism>
<sequence>GWEWDFIWRRPLFDNEIATIVSFLRDVEGKIIQQHRSDVWVWKANPSGNYSGQSAYHMLRGETTEGSQNECFEELWKIKIPRKISVFVWRLLRDRLLTRTNLQRRQVQINDLSCPFYKSMEEDSAHLFIHCNKIQPIWWESLSWLNIQGVFP</sequence>
<protein>
    <submittedName>
        <fullName evidence="2">Putative ribonuclease H protein</fullName>
    </submittedName>
</protein>
<accession>A0A0B2PY86</accession>
<feature type="non-terminal residue" evidence="2">
    <location>
        <position position="152"/>
    </location>
</feature>
<dbReference type="PANTHER" id="PTHR36617:SF11">
    <property type="entry name" value="PROTEIN, PUTATIVE-RELATED"/>
    <property type="match status" value="1"/>
</dbReference>
<feature type="domain" description="Reverse transcriptase zinc-binding" evidence="1">
    <location>
        <begin position="50"/>
        <end position="138"/>
    </location>
</feature>
<reference evidence="2" key="1">
    <citation type="submission" date="2014-07" db="EMBL/GenBank/DDBJ databases">
        <title>Identification of a novel salt tolerance gene in wild soybean by whole-genome sequencing.</title>
        <authorList>
            <person name="Lam H.-M."/>
            <person name="Qi X."/>
            <person name="Li M.-W."/>
            <person name="Liu X."/>
            <person name="Xie M."/>
            <person name="Ni M."/>
            <person name="Xu X."/>
        </authorList>
    </citation>
    <scope>NUCLEOTIDE SEQUENCE [LARGE SCALE GENOMIC DNA]</scope>
    <source>
        <tissue evidence="2">Root</tissue>
    </source>
</reference>
<evidence type="ECO:0000259" key="1">
    <source>
        <dbReference type="Pfam" id="PF13966"/>
    </source>
</evidence>
<dbReference type="PANTHER" id="PTHR36617">
    <property type="entry name" value="PROTEIN, PUTATIVE-RELATED"/>
    <property type="match status" value="1"/>
</dbReference>